<keyword evidence="3" id="KW-0964">Secreted</keyword>
<dbReference type="GO" id="GO:0005179">
    <property type="term" value="F:hormone activity"/>
    <property type="evidence" value="ECO:0007669"/>
    <property type="project" value="InterPro"/>
</dbReference>
<evidence type="ECO:0000256" key="3">
    <source>
        <dbReference type="ARBA" id="ARBA00022525"/>
    </source>
</evidence>
<evidence type="ECO:0000256" key="2">
    <source>
        <dbReference type="ARBA" id="ARBA00007604"/>
    </source>
</evidence>
<comment type="subcellular location">
    <subcellularLocation>
        <location evidence="1">Secreted</location>
    </subcellularLocation>
</comment>
<sequence>MLVVSRKQLLLVQKSASKPLVICFFFDKDNGYNYMEKSEKTYEIRNSKQAGTMKANQVVLSIALFLAVFCCVHSEETVEAQEAASSNTGVAESNLHLAKKRSAEAEGPDEVSDGLLLTDDSYVPLDDGDLDKRSSLFRFGKRQFRYGKRQFRYGKRQFRYGKRQFRYGKRGSLFRFGKRGSLFRFGKRNGGTLFRFGRSGSAGDAVDRETLLRALSEGYLVPEEDELDEAVAKRSGSPGFHWGSDI</sequence>
<dbReference type="EMBL" id="JAWDGP010004222">
    <property type="protein sequence ID" value="KAK3766480.1"/>
    <property type="molecule type" value="Genomic_DNA"/>
</dbReference>
<protein>
    <submittedName>
        <fullName evidence="6">Uncharacterized protein</fullName>
    </submittedName>
</protein>
<accession>A0AAE0ZC70</accession>
<dbReference type="AlphaFoldDB" id="A0AAE0ZC70"/>
<evidence type="ECO:0000256" key="5">
    <source>
        <dbReference type="ARBA" id="ARBA00023320"/>
    </source>
</evidence>
<organism evidence="6 7">
    <name type="scientific">Elysia crispata</name>
    <name type="common">lettuce slug</name>
    <dbReference type="NCBI Taxonomy" id="231223"/>
    <lineage>
        <taxon>Eukaryota</taxon>
        <taxon>Metazoa</taxon>
        <taxon>Spiralia</taxon>
        <taxon>Lophotrochozoa</taxon>
        <taxon>Mollusca</taxon>
        <taxon>Gastropoda</taxon>
        <taxon>Heterobranchia</taxon>
        <taxon>Euthyneura</taxon>
        <taxon>Panpulmonata</taxon>
        <taxon>Sacoglossa</taxon>
        <taxon>Placobranchoidea</taxon>
        <taxon>Plakobranchidae</taxon>
        <taxon>Elysia</taxon>
    </lineage>
</organism>
<dbReference type="GO" id="GO:0007218">
    <property type="term" value="P:neuropeptide signaling pathway"/>
    <property type="evidence" value="ECO:0007669"/>
    <property type="project" value="UniProtKB-KW"/>
</dbReference>
<evidence type="ECO:0000313" key="7">
    <source>
        <dbReference type="Proteomes" id="UP001283361"/>
    </source>
</evidence>
<evidence type="ECO:0000256" key="4">
    <source>
        <dbReference type="ARBA" id="ARBA00022815"/>
    </source>
</evidence>
<dbReference type="Proteomes" id="UP001283361">
    <property type="component" value="Unassembled WGS sequence"/>
</dbReference>
<dbReference type="InterPro" id="IPR003424">
    <property type="entry name" value="ELH"/>
</dbReference>
<keyword evidence="4" id="KW-0027">Amidation</keyword>
<gene>
    <name evidence="6" type="ORF">RRG08_059298</name>
</gene>
<reference evidence="6" key="1">
    <citation type="journal article" date="2023" name="G3 (Bethesda)">
        <title>A reference genome for the long-term kleptoplast-retaining sea slug Elysia crispata morphotype clarki.</title>
        <authorList>
            <person name="Eastman K.E."/>
            <person name="Pendleton A.L."/>
            <person name="Shaikh M.A."/>
            <person name="Suttiyut T."/>
            <person name="Ogas R."/>
            <person name="Tomko P."/>
            <person name="Gavelis G."/>
            <person name="Widhalm J.R."/>
            <person name="Wisecaver J.H."/>
        </authorList>
    </citation>
    <scope>NUCLEOTIDE SEQUENCE</scope>
    <source>
        <strain evidence="6">ECLA1</strain>
    </source>
</reference>
<comment type="similarity">
    <text evidence="2">Belongs to the molluscan ELH family.</text>
</comment>
<proteinExistence type="inferred from homology"/>
<keyword evidence="7" id="KW-1185">Reference proteome</keyword>
<comment type="caution">
    <text evidence="6">The sequence shown here is derived from an EMBL/GenBank/DDBJ whole genome shotgun (WGS) entry which is preliminary data.</text>
</comment>
<keyword evidence="5" id="KW-0527">Neuropeptide</keyword>
<evidence type="ECO:0000256" key="1">
    <source>
        <dbReference type="ARBA" id="ARBA00004613"/>
    </source>
</evidence>
<evidence type="ECO:0000313" key="6">
    <source>
        <dbReference type="EMBL" id="KAK3766480.1"/>
    </source>
</evidence>
<dbReference type="Pfam" id="PF02323">
    <property type="entry name" value="ELH"/>
    <property type="match status" value="1"/>
</dbReference>
<dbReference type="GO" id="GO:0005576">
    <property type="term" value="C:extracellular region"/>
    <property type="evidence" value="ECO:0007669"/>
    <property type="project" value="UniProtKB-SubCell"/>
</dbReference>
<name>A0AAE0ZC70_9GAST</name>